<sequence length="125" mass="14187">MDFLTELNYKKLLDACFNVHKALGPGLLESSYELCLAYELQKSGLQVATQVPMPITYEEIKFDAGYRIDLLVEDSIVVELKAVEEFHPVHLAQIMTYMKLSGNRLGLLVNFNVQLLKNGIKRVII</sequence>
<accession>A0ABT2G282</accession>
<evidence type="ECO:0000313" key="1">
    <source>
        <dbReference type="EMBL" id="MCS5489192.1"/>
    </source>
</evidence>
<reference evidence="1 2" key="1">
    <citation type="submission" date="2022-08" db="EMBL/GenBank/DDBJ databases">
        <title>Algoriphagus sp. CAU 1643 isolated from mud.</title>
        <authorList>
            <person name="Kim W."/>
        </authorList>
    </citation>
    <scope>NUCLEOTIDE SEQUENCE [LARGE SCALE GENOMIC DNA]</scope>
    <source>
        <strain evidence="1 2">CAU 1643</strain>
    </source>
</reference>
<dbReference type="RefSeq" id="WP_259412868.1">
    <property type="nucleotide sequence ID" value="NZ_JANWGH010000001.1"/>
</dbReference>
<gene>
    <name evidence="1" type="ORF">NY014_02050</name>
</gene>
<name>A0ABT2G282_9BACT</name>
<evidence type="ECO:0000313" key="2">
    <source>
        <dbReference type="Proteomes" id="UP001206788"/>
    </source>
</evidence>
<protein>
    <submittedName>
        <fullName evidence="1">GxxExxY protein</fullName>
    </submittedName>
</protein>
<dbReference type="InterPro" id="IPR026350">
    <property type="entry name" value="GxxExxY"/>
</dbReference>
<comment type="caution">
    <text evidence="1">The sequence shown here is derived from an EMBL/GenBank/DDBJ whole genome shotgun (WGS) entry which is preliminary data.</text>
</comment>
<dbReference type="NCBIfam" id="TIGR04256">
    <property type="entry name" value="GxxExxY"/>
    <property type="match status" value="1"/>
</dbReference>
<proteinExistence type="predicted"/>
<dbReference type="Proteomes" id="UP001206788">
    <property type="component" value="Unassembled WGS sequence"/>
</dbReference>
<dbReference type="Pfam" id="PF13366">
    <property type="entry name" value="PDDEXK_3"/>
    <property type="match status" value="1"/>
</dbReference>
<dbReference type="EMBL" id="JANWGH010000001">
    <property type="protein sequence ID" value="MCS5489192.1"/>
    <property type="molecule type" value="Genomic_DNA"/>
</dbReference>
<keyword evidence="2" id="KW-1185">Reference proteome</keyword>
<organism evidence="1 2">
    <name type="scientific">Algoriphagus limi</name>
    <dbReference type="NCBI Taxonomy" id="2975273"/>
    <lineage>
        <taxon>Bacteria</taxon>
        <taxon>Pseudomonadati</taxon>
        <taxon>Bacteroidota</taxon>
        <taxon>Cytophagia</taxon>
        <taxon>Cytophagales</taxon>
        <taxon>Cyclobacteriaceae</taxon>
        <taxon>Algoriphagus</taxon>
    </lineage>
</organism>